<evidence type="ECO:0000256" key="3">
    <source>
        <dbReference type="ARBA" id="ARBA00022989"/>
    </source>
</evidence>
<feature type="domain" description="Major facilitator superfamily (MFS) profile" evidence="7">
    <location>
        <begin position="78"/>
        <end position="556"/>
    </location>
</feature>
<keyword evidence="2 6" id="KW-0812">Transmembrane</keyword>
<reference evidence="9" key="3">
    <citation type="submission" date="2025-08" db="UniProtKB">
        <authorList>
            <consortium name="RefSeq"/>
        </authorList>
    </citation>
    <scope>IDENTIFICATION</scope>
    <source>
        <strain evidence="9">CBS 342.82</strain>
    </source>
</reference>
<reference evidence="9" key="2">
    <citation type="submission" date="2020-04" db="EMBL/GenBank/DDBJ databases">
        <authorList>
            <consortium name="NCBI Genome Project"/>
        </authorList>
    </citation>
    <scope>NUCLEOTIDE SEQUENCE</scope>
    <source>
        <strain evidence="9">CBS 342.82</strain>
    </source>
</reference>
<gene>
    <name evidence="9" type="ORF">K489DRAFT_413574</name>
</gene>
<dbReference type="OrthoDB" id="268400at2759"/>
<evidence type="ECO:0000259" key="7">
    <source>
        <dbReference type="PROSITE" id="PS50850"/>
    </source>
</evidence>
<keyword evidence="3 6" id="KW-1133">Transmembrane helix</keyword>
<evidence type="ECO:0000256" key="1">
    <source>
        <dbReference type="ARBA" id="ARBA00004141"/>
    </source>
</evidence>
<feature type="transmembrane region" description="Helical" evidence="6">
    <location>
        <begin position="396"/>
        <end position="422"/>
    </location>
</feature>
<dbReference type="RefSeq" id="XP_033455801.1">
    <property type="nucleotide sequence ID" value="XM_033608058.1"/>
</dbReference>
<dbReference type="InterPro" id="IPR036259">
    <property type="entry name" value="MFS_trans_sf"/>
</dbReference>
<name>A0A6J3LSI7_9PEZI</name>
<dbReference type="PROSITE" id="PS50850">
    <property type="entry name" value="MFS"/>
    <property type="match status" value="1"/>
</dbReference>
<reference evidence="9" key="1">
    <citation type="submission" date="2020-01" db="EMBL/GenBank/DDBJ databases">
        <authorList>
            <consortium name="DOE Joint Genome Institute"/>
            <person name="Haridas S."/>
            <person name="Albert R."/>
            <person name="Binder M."/>
            <person name="Bloem J."/>
            <person name="Labutti K."/>
            <person name="Salamov A."/>
            <person name="Andreopoulos B."/>
            <person name="Baker S.E."/>
            <person name="Barry K."/>
            <person name="Bills G."/>
            <person name="Bluhm B.H."/>
            <person name="Cannon C."/>
            <person name="Castanera R."/>
            <person name="Culley D.E."/>
            <person name="Daum C."/>
            <person name="Ezra D."/>
            <person name="Gonzalez J.B."/>
            <person name="Henrissat B."/>
            <person name="Kuo A."/>
            <person name="Liang C."/>
            <person name="Lipzen A."/>
            <person name="Lutzoni F."/>
            <person name="Magnuson J."/>
            <person name="Mondo S."/>
            <person name="Nolan M."/>
            <person name="Ohm R."/>
            <person name="Pangilinan J."/>
            <person name="Park H.-J."/>
            <person name="Ramirez L."/>
            <person name="Alfaro M."/>
            <person name="Sun H."/>
            <person name="Tritt A."/>
            <person name="Yoshinaga Y."/>
            <person name="Zwiers L.-H."/>
            <person name="Turgeon B.G."/>
            <person name="Goodwin S.B."/>
            <person name="Spatafora J.W."/>
            <person name="Crous P.W."/>
            <person name="Grigoriev I.V."/>
        </authorList>
    </citation>
    <scope>NUCLEOTIDE SEQUENCE</scope>
    <source>
        <strain evidence="9">CBS 342.82</strain>
    </source>
</reference>
<feature type="transmembrane region" description="Helical" evidence="6">
    <location>
        <begin position="157"/>
        <end position="180"/>
    </location>
</feature>
<comment type="subcellular location">
    <subcellularLocation>
        <location evidence="1">Membrane</location>
        <topology evidence="1">Multi-pass membrane protein</topology>
    </subcellularLocation>
</comment>
<dbReference type="GO" id="GO:0005886">
    <property type="term" value="C:plasma membrane"/>
    <property type="evidence" value="ECO:0007669"/>
    <property type="project" value="TreeGrafter"/>
</dbReference>
<feature type="transmembrane region" description="Helical" evidence="6">
    <location>
        <begin position="350"/>
        <end position="376"/>
    </location>
</feature>
<evidence type="ECO:0000256" key="4">
    <source>
        <dbReference type="ARBA" id="ARBA00023136"/>
    </source>
</evidence>
<dbReference type="SUPFAM" id="SSF103473">
    <property type="entry name" value="MFS general substrate transporter"/>
    <property type="match status" value="1"/>
</dbReference>
<dbReference type="AlphaFoldDB" id="A0A6J3LSI7"/>
<organism evidence="9">
    <name type="scientific">Dissoconium aciculare CBS 342.82</name>
    <dbReference type="NCBI Taxonomy" id="1314786"/>
    <lineage>
        <taxon>Eukaryota</taxon>
        <taxon>Fungi</taxon>
        <taxon>Dikarya</taxon>
        <taxon>Ascomycota</taxon>
        <taxon>Pezizomycotina</taxon>
        <taxon>Dothideomycetes</taxon>
        <taxon>Dothideomycetidae</taxon>
        <taxon>Mycosphaerellales</taxon>
        <taxon>Dissoconiaceae</taxon>
        <taxon>Dissoconium</taxon>
    </lineage>
</organism>
<dbReference type="InterPro" id="IPR020846">
    <property type="entry name" value="MFS_dom"/>
</dbReference>
<dbReference type="InterPro" id="IPR011701">
    <property type="entry name" value="MFS"/>
</dbReference>
<feature type="transmembrane region" description="Helical" evidence="6">
    <location>
        <begin position="75"/>
        <end position="103"/>
    </location>
</feature>
<evidence type="ECO:0000256" key="6">
    <source>
        <dbReference type="SAM" id="Phobius"/>
    </source>
</evidence>
<keyword evidence="8" id="KW-1185">Reference proteome</keyword>
<dbReference type="Pfam" id="PF07690">
    <property type="entry name" value="MFS_1"/>
    <property type="match status" value="1"/>
</dbReference>
<feature type="transmembrane region" description="Helical" evidence="6">
    <location>
        <begin position="245"/>
        <end position="269"/>
    </location>
</feature>
<dbReference type="PANTHER" id="PTHR23502:SF164">
    <property type="entry name" value="MAJOR FACILITATOR SUPERFAMILY (MFS) PROFILE DOMAIN-CONTAINING PROTEIN"/>
    <property type="match status" value="1"/>
</dbReference>
<keyword evidence="4 6" id="KW-0472">Membrane</keyword>
<feature type="transmembrane region" description="Helical" evidence="6">
    <location>
        <begin position="500"/>
        <end position="519"/>
    </location>
</feature>
<evidence type="ECO:0000313" key="9">
    <source>
        <dbReference type="RefSeq" id="XP_033455801.1"/>
    </source>
</evidence>
<evidence type="ECO:0000256" key="2">
    <source>
        <dbReference type="ARBA" id="ARBA00022692"/>
    </source>
</evidence>
<accession>A0A6J3LSI7</accession>
<feature type="transmembrane region" description="Helical" evidence="6">
    <location>
        <begin position="461"/>
        <end position="488"/>
    </location>
</feature>
<dbReference type="Proteomes" id="UP000504637">
    <property type="component" value="Unplaced"/>
</dbReference>
<dbReference type="GeneID" id="54365857"/>
<dbReference type="PANTHER" id="PTHR23502">
    <property type="entry name" value="MAJOR FACILITATOR SUPERFAMILY"/>
    <property type="match status" value="1"/>
</dbReference>
<feature type="region of interest" description="Disordered" evidence="5">
    <location>
        <begin position="1"/>
        <end position="23"/>
    </location>
</feature>
<feature type="transmembrane region" description="Helical" evidence="6">
    <location>
        <begin position="434"/>
        <end position="455"/>
    </location>
</feature>
<feature type="transmembrane region" description="Helical" evidence="6">
    <location>
        <begin position="275"/>
        <end position="295"/>
    </location>
</feature>
<evidence type="ECO:0000256" key="5">
    <source>
        <dbReference type="SAM" id="MobiDB-lite"/>
    </source>
</evidence>
<evidence type="ECO:0000313" key="8">
    <source>
        <dbReference type="Proteomes" id="UP000504637"/>
    </source>
</evidence>
<dbReference type="Gene3D" id="1.20.1250.20">
    <property type="entry name" value="MFS general substrate transporter like domains"/>
    <property type="match status" value="1"/>
</dbReference>
<feature type="transmembrane region" description="Helical" evidence="6">
    <location>
        <begin position="531"/>
        <end position="551"/>
    </location>
</feature>
<dbReference type="GO" id="GO:0022857">
    <property type="term" value="F:transmembrane transporter activity"/>
    <property type="evidence" value="ECO:0007669"/>
    <property type="project" value="InterPro"/>
</dbReference>
<proteinExistence type="predicted"/>
<protein>
    <submittedName>
        <fullName evidence="9">Major facilitator superfamily transporter</fullName>
    </submittedName>
</protein>
<sequence length="570" mass="62815">MDVEKHNTLALSESPKAPSSSNDEHHFALEHAETFQTTYEQPLHSGLYKDGELIKMPAASRDPKDPMNLPVWRKFLGLLCLSFFGALIASAELILGAALPVFAVEYSPLFQPPNKTPEEAGPAPYFKTLQNAGTGFPAGSNPLVFLELLGGPPIFEIYYLATFPLLVIGVSNLFLVPLAIAVGRRPVIIFTGLMAIAGASWAGESNSLATHVAARCIQAVGAGSVESLIPFIIQDIIHVHQRNTWISGAFACQGLVIIAIGFSAPYMIVNLSWRWLYHITAIAASFFLIGIIAFLPETRWPRTRAEMNGIPRDDAHIHYSPRTWKTDLSIWTGAAWKKGAMAFLDTMQTFFYPSILFVTLLNGSVIAAVFAAGFTAAPALLTVPWNWPFDHIGLCLIPVLIAALFVGVTTGPVADWFANLIAKKRGARIPENQLINLFLPWACSLLGALLFGISAQHKEQYHWIVFLLGLAFMAFGFLGTSTITTVYVLECYPHIAGPALVNVASFRFIMAFFLTLWASDWIVDLEYEKTFLIYVGLIAGCGLFIPFVYYFGPYFRRRFPATRMAARSHD</sequence>